<evidence type="ECO:0000313" key="1">
    <source>
        <dbReference type="EMBL" id="ETR74249.1"/>
    </source>
</evidence>
<protein>
    <submittedName>
        <fullName evidence="1">Uncharacterized protein</fullName>
    </submittedName>
</protein>
<name>A0A1V1PH74_9BACT</name>
<evidence type="ECO:0000313" key="2">
    <source>
        <dbReference type="Proteomes" id="UP000189670"/>
    </source>
</evidence>
<dbReference type="Proteomes" id="UP000189670">
    <property type="component" value="Unassembled WGS sequence"/>
</dbReference>
<dbReference type="EMBL" id="ATBP01000015">
    <property type="protein sequence ID" value="ETR74249.1"/>
    <property type="molecule type" value="Genomic_DNA"/>
</dbReference>
<organism evidence="1 2">
    <name type="scientific">Candidatus Magnetoglobus multicellularis str. Araruama</name>
    <dbReference type="NCBI Taxonomy" id="890399"/>
    <lineage>
        <taxon>Bacteria</taxon>
        <taxon>Pseudomonadati</taxon>
        <taxon>Thermodesulfobacteriota</taxon>
        <taxon>Desulfobacteria</taxon>
        <taxon>Desulfobacterales</taxon>
        <taxon>Desulfobacteraceae</taxon>
        <taxon>Candidatus Magnetoglobus</taxon>
    </lineage>
</organism>
<sequence>MEHLVLTIQHGNSSASFQRSVHQRCTNKVIFHWTLDRWKKSLNGGLLSQTAIESRVSLALCESTNIEGDYTPKKRW</sequence>
<accession>A0A1V1PH74</accession>
<reference evidence="2" key="1">
    <citation type="submission" date="2012-11" db="EMBL/GenBank/DDBJ databases">
        <authorList>
            <person name="Lucero-Rivera Y.E."/>
            <person name="Tovar-Ramirez D."/>
        </authorList>
    </citation>
    <scope>NUCLEOTIDE SEQUENCE [LARGE SCALE GENOMIC DNA]</scope>
    <source>
        <strain evidence="2">Araruama</strain>
    </source>
</reference>
<proteinExistence type="predicted"/>
<comment type="caution">
    <text evidence="1">The sequence shown here is derived from an EMBL/GenBank/DDBJ whole genome shotgun (WGS) entry which is preliminary data.</text>
</comment>
<dbReference type="AlphaFoldDB" id="A0A1V1PH74"/>
<gene>
    <name evidence="1" type="ORF">OMM_06448</name>
</gene>